<feature type="active site" evidence="11">
    <location>
        <position position="96"/>
    </location>
</feature>
<evidence type="ECO:0000256" key="9">
    <source>
        <dbReference type="ARBA" id="ARBA00023163"/>
    </source>
</evidence>
<dbReference type="Gene3D" id="3.90.920.10">
    <property type="entry name" value="DNA primase, PRIM domain"/>
    <property type="match status" value="1"/>
</dbReference>
<dbReference type="GeneID" id="24794340"/>
<organism evidence="14 15">
    <name type="scientific">Archaeoglobus fulgidus DSM 8774</name>
    <dbReference type="NCBI Taxonomy" id="1344584"/>
    <lineage>
        <taxon>Archaea</taxon>
        <taxon>Methanobacteriati</taxon>
        <taxon>Methanobacteriota</taxon>
        <taxon>Archaeoglobi</taxon>
        <taxon>Archaeoglobales</taxon>
        <taxon>Archaeoglobaceae</taxon>
        <taxon>Archaeoglobus</taxon>
    </lineage>
</organism>
<dbReference type="InterPro" id="IPR014052">
    <property type="entry name" value="DNA_primase_ssu_euk/arc"/>
</dbReference>
<dbReference type="EMBL" id="CP006577">
    <property type="protein sequence ID" value="AIG97618.1"/>
    <property type="molecule type" value="Genomic_DNA"/>
</dbReference>
<keyword evidence="3 11" id="KW-0639">Primosome</keyword>
<gene>
    <name evidence="11" type="primary">priS</name>
    <name evidence="14" type="ORF">AFULGI_00008230</name>
</gene>
<dbReference type="GO" id="GO:0003899">
    <property type="term" value="F:DNA-directed RNA polymerase activity"/>
    <property type="evidence" value="ECO:0007669"/>
    <property type="project" value="UniProtKB-UniRule"/>
</dbReference>
<keyword evidence="4 11" id="KW-0808">Transferase</keyword>
<dbReference type="GO" id="GO:0000428">
    <property type="term" value="C:DNA-directed RNA polymerase complex"/>
    <property type="evidence" value="ECO:0007669"/>
    <property type="project" value="UniProtKB-KW"/>
</dbReference>
<sequence length="335" mass="38567">MLTKLFLKKKFEEYYSKNEVELPRKFKNREFAFVPLELLPDFVMHRHISFRSETDFRAYILSNVPAHIYFSSAYYERPAEDKMENKGWLGADLIFDIDADHLPVKAQSFEKALEMAKREIKKLTAVLRADFGIRDMKIYFSGGRGYHVHVHDEEFLSLGSAERREIVDYLRLNSPKIVVEDRFANSNAAKRVLNYLRKKLEEDERLTSKLKIKPADLKKEKLTKKVIRAVEKFDYSALSIYIDAPVTADVKRLIRLPGSLHGKTGLRVTEVEDIESFNPLKDALAFGDEAVVVKVARKLNLSIGDFSGKIYPGRVKLPEYAAVFLICRGDASYDS</sequence>
<evidence type="ECO:0000256" key="11">
    <source>
        <dbReference type="HAMAP-Rule" id="MF_00700"/>
    </source>
</evidence>
<dbReference type="RefSeq" id="WP_048064280.1">
    <property type="nucleotide sequence ID" value="NZ_CP006577.1"/>
</dbReference>
<protein>
    <recommendedName>
        <fullName evidence="11">DNA primase small subunit PriS</fullName>
        <ecNumber evidence="11">2.7.7.-</ecNumber>
    </recommendedName>
</protein>
<dbReference type="GO" id="GO:1990077">
    <property type="term" value="C:primosome complex"/>
    <property type="evidence" value="ECO:0007669"/>
    <property type="project" value="UniProtKB-KW"/>
</dbReference>
<dbReference type="SMR" id="A0A075WJ79"/>
<feature type="active site" evidence="11">
    <location>
        <position position="243"/>
    </location>
</feature>
<evidence type="ECO:0000313" key="15">
    <source>
        <dbReference type="Proteomes" id="UP000028501"/>
    </source>
</evidence>
<comment type="function">
    <text evidence="13">RNA polymerase that catalyzes the synthesis of short RNA molecules used as primers for DNA polymerase during DNA replication.</text>
</comment>
<dbReference type="Pfam" id="PF01896">
    <property type="entry name" value="DNA_primase_S"/>
    <property type="match status" value="1"/>
</dbReference>
<comment type="similarity">
    <text evidence="1 11 12">Belongs to the eukaryotic-type primase small subunit family.</text>
</comment>
<keyword evidence="7 11" id="KW-0479">Metal-binding</keyword>
<comment type="subunit">
    <text evidence="11">Heterodimer of a small subunit (PriS) and a large subunit (PriL).</text>
</comment>
<evidence type="ECO:0000256" key="13">
    <source>
        <dbReference type="RuleBase" id="RU004224"/>
    </source>
</evidence>
<dbReference type="PANTHER" id="PTHR10536">
    <property type="entry name" value="DNA PRIMASE SMALL SUBUNIT"/>
    <property type="match status" value="1"/>
</dbReference>
<evidence type="ECO:0000256" key="6">
    <source>
        <dbReference type="ARBA" id="ARBA00022705"/>
    </source>
</evidence>
<dbReference type="Proteomes" id="UP000028501">
    <property type="component" value="Chromosome"/>
</dbReference>
<feature type="active site" evidence="11">
    <location>
        <position position="98"/>
    </location>
</feature>
<evidence type="ECO:0000256" key="7">
    <source>
        <dbReference type="ARBA" id="ARBA00022723"/>
    </source>
</evidence>
<comment type="function">
    <text evidence="11">Catalytic subunit of DNA primase, an RNA polymerase that catalyzes the synthesis of short RNA molecules used as primers for DNA polymerase during DNA replication. The small subunit contains the primase catalytic core and has DNA synthesis activity on its own. Binding to the large subunit stabilizes and modulates the activity, increasing the rate of DNA synthesis while decreasing the length of the DNA fragments, and conferring RNA synthesis capability. The DNA polymerase activity may enable DNA primase to also catalyze primer extension after primer synthesis. May also play a role in DNA repair.</text>
</comment>
<proteinExistence type="inferred from homology"/>
<reference evidence="14 15" key="1">
    <citation type="submission" date="2013-07" db="EMBL/GenBank/DDBJ databases">
        <title>Genome of Archaeoglobus fulgidus.</title>
        <authorList>
            <person name="Fiebig A."/>
            <person name="Birkeland N.-K."/>
        </authorList>
    </citation>
    <scope>NUCLEOTIDE SEQUENCE [LARGE SCALE GENOMIC DNA]</scope>
    <source>
        <strain evidence="14 15">DSM 8774</strain>
    </source>
</reference>
<dbReference type="InterPro" id="IPR023639">
    <property type="entry name" value="DNA_primase_ssu_PriS"/>
</dbReference>
<evidence type="ECO:0000256" key="4">
    <source>
        <dbReference type="ARBA" id="ARBA00022679"/>
    </source>
</evidence>
<keyword evidence="2 11" id="KW-0240">DNA-directed RNA polymerase</keyword>
<keyword evidence="9 11" id="KW-0804">Transcription</keyword>
<evidence type="ECO:0000256" key="10">
    <source>
        <dbReference type="ARBA" id="ARBA00023211"/>
    </source>
</evidence>
<dbReference type="InterPro" id="IPR002755">
    <property type="entry name" value="DNA_primase_S"/>
</dbReference>
<dbReference type="GO" id="GO:0046872">
    <property type="term" value="F:metal ion binding"/>
    <property type="evidence" value="ECO:0007669"/>
    <property type="project" value="UniProtKB-KW"/>
</dbReference>
<keyword evidence="8 11" id="KW-0460">Magnesium</keyword>
<dbReference type="KEGG" id="afg:AFULGI_00008230"/>
<dbReference type="NCBIfam" id="TIGR00335">
    <property type="entry name" value="primase_sml"/>
    <property type="match status" value="1"/>
</dbReference>
<dbReference type="EC" id="2.7.7.-" evidence="11"/>
<dbReference type="CDD" id="cd04860">
    <property type="entry name" value="AE_Prim_S"/>
    <property type="match status" value="1"/>
</dbReference>
<dbReference type="SUPFAM" id="SSF56747">
    <property type="entry name" value="Prim-pol domain"/>
    <property type="match status" value="1"/>
</dbReference>
<keyword evidence="5 11" id="KW-0548">Nucleotidyltransferase</keyword>
<comment type="cofactor">
    <cofactor evidence="11">
        <name>Mg(2+)</name>
        <dbReference type="ChEBI" id="CHEBI:18420"/>
    </cofactor>
    <cofactor evidence="11">
        <name>Mn(2+)</name>
        <dbReference type="ChEBI" id="CHEBI:29035"/>
    </cofactor>
</comment>
<dbReference type="GO" id="GO:0006269">
    <property type="term" value="P:DNA replication, synthesis of primer"/>
    <property type="evidence" value="ECO:0007669"/>
    <property type="project" value="UniProtKB-UniRule"/>
</dbReference>
<evidence type="ECO:0000256" key="3">
    <source>
        <dbReference type="ARBA" id="ARBA00022515"/>
    </source>
</evidence>
<name>A0A075WJ79_ARCFL</name>
<evidence type="ECO:0000256" key="8">
    <source>
        <dbReference type="ARBA" id="ARBA00022842"/>
    </source>
</evidence>
<evidence type="ECO:0000256" key="12">
    <source>
        <dbReference type="RuleBase" id="RU003514"/>
    </source>
</evidence>
<evidence type="ECO:0000256" key="1">
    <source>
        <dbReference type="ARBA" id="ARBA00009762"/>
    </source>
</evidence>
<keyword evidence="10 11" id="KW-0464">Manganese</keyword>
<dbReference type="AlphaFoldDB" id="A0A075WJ79"/>
<keyword evidence="6 11" id="KW-0235">DNA replication</keyword>
<evidence type="ECO:0000256" key="2">
    <source>
        <dbReference type="ARBA" id="ARBA00022478"/>
    </source>
</evidence>
<dbReference type="HAMAP" id="MF_00700">
    <property type="entry name" value="DNA_primase_sml_arc"/>
    <property type="match status" value="1"/>
</dbReference>
<evidence type="ECO:0000256" key="5">
    <source>
        <dbReference type="ARBA" id="ARBA00022695"/>
    </source>
</evidence>
<evidence type="ECO:0000313" key="14">
    <source>
        <dbReference type="EMBL" id="AIG97618.1"/>
    </source>
</evidence>
<accession>A0A075WJ79</accession>
<dbReference type="HOGENOM" id="CLU_056123_1_0_2"/>